<reference evidence="1 2" key="2">
    <citation type="submission" date="2021-08" db="EMBL/GenBank/DDBJ databases">
        <title>Massilia sp. R798.</title>
        <authorList>
            <person name="Baek J.H."/>
            <person name="Jung H.S."/>
            <person name="Kim K.R."/>
            <person name="Jeon C.O."/>
        </authorList>
    </citation>
    <scope>NUCLEOTIDE SEQUENCE [LARGE SCALE GENOMIC DNA]</scope>
    <source>
        <strain evidence="1 2">R798</strain>
    </source>
</reference>
<evidence type="ECO:0000313" key="1">
    <source>
        <dbReference type="EMBL" id="MBZ2208524.1"/>
    </source>
</evidence>
<sequence length="84" mass="8973">MHELTQTQIAQRLDQRTEWRVAPGASPDVVALRDRIQRDCAISINDSVGLCQGGANAGLPSNPALAAWGRSDQIDETSIPGYAA</sequence>
<dbReference type="EMBL" id="JAFBIL020000005">
    <property type="protein sequence ID" value="MBZ2208524.1"/>
    <property type="molecule type" value="Genomic_DNA"/>
</dbReference>
<organism evidence="1 2">
    <name type="scientific">Massilia soli</name>
    <dbReference type="NCBI Taxonomy" id="2792854"/>
    <lineage>
        <taxon>Bacteria</taxon>
        <taxon>Pseudomonadati</taxon>
        <taxon>Pseudomonadota</taxon>
        <taxon>Betaproteobacteria</taxon>
        <taxon>Burkholderiales</taxon>
        <taxon>Oxalobacteraceae</taxon>
        <taxon>Telluria group</taxon>
        <taxon>Massilia</taxon>
    </lineage>
</organism>
<proteinExistence type="predicted"/>
<name>A0ABS7SRE1_9BURK</name>
<protein>
    <submittedName>
        <fullName evidence="1">Uncharacterized protein</fullName>
    </submittedName>
</protein>
<comment type="caution">
    <text evidence="1">The sequence shown here is derived from an EMBL/GenBank/DDBJ whole genome shotgun (WGS) entry which is preliminary data.</text>
</comment>
<evidence type="ECO:0000313" key="2">
    <source>
        <dbReference type="Proteomes" id="UP000809349"/>
    </source>
</evidence>
<dbReference type="Proteomes" id="UP000809349">
    <property type="component" value="Unassembled WGS sequence"/>
</dbReference>
<accession>A0ABS7SRE1</accession>
<keyword evidence="2" id="KW-1185">Reference proteome</keyword>
<reference evidence="1 2" key="1">
    <citation type="submission" date="2021-01" db="EMBL/GenBank/DDBJ databases">
        <authorList>
            <person name="Ruan W."/>
            <person name="Khan S.A."/>
            <person name="Jeon C.O."/>
        </authorList>
    </citation>
    <scope>NUCLEOTIDE SEQUENCE [LARGE SCALE GENOMIC DNA]</scope>
    <source>
        <strain evidence="1 2">R798</strain>
    </source>
</reference>
<gene>
    <name evidence="1" type="ORF">I4X03_014765</name>
</gene>
<dbReference type="RefSeq" id="WP_223469003.1">
    <property type="nucleotide sequence ID" value="NZ_JAFBIL020000005.1"/>
</dbReference>